<keyword evidence="2" id="KW-1185">Reference proteome</keyword>
<evidence type="ECO:0000313" key="1">
    <source>
        <dbReference type="EMBL" id="BCS98180.1"/>
    </source>
</evidence>
<organism evidence="1 2">
    <name type="scientific">Desulfoluna limicola</name>
    <dbReference type="NCBI Taxonomy" id="2810562"/>
    <lineage>
        <taxon>Bacteria</taxon>
        <taxon>Pseudomonadati</taxon>
        <taxon>Thermodesulfobacteriota</taxon>
        <taxon>Desulfobacteria</taxon>
        <taxon>Desulfobacterales</taxon>
        <taxon>Desulfolunaceae</taxon>
        <taxon>Desulfoluna</taxon>
    </lineage>
</organism>
<dbReference type="EMBL" id="AP024488">
    <property type="protein sequence ID" value="BCS98180.1"/>
    <property type="molecule type" value="Genomic_DNA"/>
</dbReference>
<sequence>MKIVYFHWLYRRMIDRLVVRTLKGRARDRRDFAKGRLTGAELKTVTKACWQEYAVLAENPPAFVSQGGKAMAYKCIYIQSLYRTIQKAVPYEPYAGELVADFCWKFYEQSAGLPRLAAFILYRSPLSRLRFVVRVALRYAFTSPDFVWTLTPLSNGYQVDFHRCQAWEFMKTLEGDELTFFKHCWCNQDRTLNEILVKGGVFERRHCLAEGDGVCDMKWTTGESIGRK</sequence>
<evidence type="ECO:0008006" key="3">
    <source>
        <dbReference type="Google" id="ProtNLM"/>
    </source>
</evidence>
<gene>
    <name evidence="1" type="ORF">DSLASN_38120</name>
</gene>
<name>A0ABN6FC17_9BACT</name>
<accession>A0ABN6FC17</accession>
<proteinExistence type="predicted"/>
<evidence type="ECO:0000313" key="2">
    <source>
        <dbReference type="Proteomes" id="UP001320148"/>
    </source>
</evidence>
<reference evidence="1 2" key="1">
    <citation type="submission" date="2021-02" db="EMBL/GenBank/DDBJ databases">
        <title>Complete genome of Desulfoluna sp. strain ASN36.</title>
        <authorList>
            <person name="Takahashi A."/>
            <person name="Kojima H."/>
            <person name="Fukui M."/>
        </authorList>
    </citation>
    <scope>NUCLEOTIDE SEQUENCE [LARGE SCALE GENOMIC DNA]</scope>
    <source>
        <strain evidence="1 2">ASN36</strain>
    </source>
</reference>
<protein>
    <recommendedName>
        <fullName evidence="3">L-2-amino-thiazoline-4-carboxylic acid hydrolase</fullName>
    </recommendedName>
</protein>
<dbReference type="Proteomes" id="UP001320148">
    <property type="component" value="Chromosome"/>
</dbReference>